<evidence type="ECO:0000256" key="13">
    <source>
        <dbReference type="RuleBase" id="RU004241"/>
    </source>
</evidence>
<feature type="active site" description="Proton acceptor" evidence="9">
    <location>
        <position position="46"/>
    </location>
</feature>
<name>A0A392Q8D3_9FABA</name>
<dbReference type="EC" id="1.11.1.7" evidence="3"/>
<keyword evidence="6 10" id="KW-0479">Metal-binding</keyword>
<evidence type="ECO:0000256" key="10">
    <source>
        <dbReference type="PIRSR" id="PIRSR600823-3"/>
    </source>
</evidence>
<feature type="binding site" evidence="10">
    <location>
        <position position="50"/>
    </location>
    <ligand>
        <name>Ca(2+)</name>
        <dbReference type="ChEBI" id="CHEBI:29108"/>
        <label>1</label>
    </ligand>
</feature>
<dbReference type="FunFam" id="1.10.520.10:FF:000010">
    <property type="entry name" value="Peroxidase"/>
    <property type="match status" value="1"/>
</dbReference>
<evidence type="ECO:0000256" key="5">
    <source>
        <dbReference type="ARBA" id="ARBA00022617"/>
    </source>
</evidence>
<dbReference type="PROSITE" id="PS50873">
    <property type="entry name" value="PEROXIDASE_4"/>
    <property type="match status" value="1"/>
</dbReference>
<dbReference type="InterPro" id="IPR002016">
    <property type="entry name" value="Haem_peroxidase"/>
</dbReference>
<dbReference type="InterPro" id="IPR010255">
    <property type="entry name" value="Haem_peroxidase_sf"/>
</dbReference>
<comment type="catalytic activity">
    <reaction evidence="1">
        <text>2 a phenolic donor + H2O2 = 2 a phenolic radical donor + 2 H2O</text>
        <dbReference type="Rhea" id="RHEA:56136"/>
        <dbReference type="ChEBI" id="CHEBI:15377"/>
        <dbReference type="ChEBI" id="CHEBI:16240"/>
        <dbReference type="ChEBI" id="CHEBI:139520"/>
        <dbReference type="ChEBI" id="CHEBI:139521"/>
        <dbReference type="EC" id="1.11.1.7"/>
    </reaction>
</comment>
<dbReference type="AlphaFoldDB" id="A0A392Q8D3"/>
<feature type="binding site" evidence="10">
    <location>
        <position position="47"/>
    </location>
    <ligand>
        <name>Ca(2+)</name>
        <dbReference type="ChEBI" id="CHEBI:29108"/>
        <label>1</label>
    </ligand>
</feature>
<keyword evidence="16" id="KW-1185">Reference proteome</keyword>
<sequence length="115" mass="13243">EEDNGLLMNYYKESCPQAEEIIKEQVKLLYKRHKNTAFSWLRNIFHDCAVQSCDASLLLTSTRRSLSEQEHDRSFGLRNFRYIDTIKEALERECPGVVSCSDILVLSARDGIVSV</sequence>
<feature type="disulfide bond" evidence="12">
    <location>
        <begin position="48"/>
        <end position="53"/>
    </location>
</feature>
<dbReference type="GO" id="GO:0006979">
    <property type="term" value="P:response to oxidative stress"/>
    <property type="evidence" value="ECO:0007669"/>
    <property type="project" value="InterPro"/>
</dbReference>
<keyword evidence="5" id="KW-0349">Heme</keyword>
<dbReference type="PRINTS" id="PR00461">
    <property type="entry name" value="PLPEROXIDASE"/>
</dbReference>
<dbReference type="SUPFAM" id="SSF48113">
    <property type="entry name" value="Heme-dependent peroxidases"/>
    <property type="match status" value="1"/>
</dbReference>
<feature type="site" description="Transition state stabilizer" evidence="11">
    <location>
        <position position="42"/>
    </location>
</feature>
<feature type="disulfide bond" evidence="12">
    <location>
        <begin position="15"/>
        <end position="94"/>
    </location>
</feature>
<evidence type="ECO:0000256" key="11">
    <source>
        <dbReference type="PIRSR" id="PIRSR600823-4"/>
    </source>
</evidence>
<dbReference type="PANTHER" id="PTHR31235">
    <property type="entry name" value="PEROXIDASE 25-RELATED"/>
    <property type="match status" value="1"/>
</dbReference>
<evidence type="ECO:0000256" key="4">
    <source>
        <dbReference type="ARBA" id="ARBA00022559"/>
    </source>
</evidence>
<dbReference type="GO" id="GO:0140825">
    <property type="term" value="F:lactoperoxidase activity"/>
    <property type="evidence" value="ECO:0007669"/>
    <property type="project" value="UniProtKB-EC"/>
</dbReference>
<keyword evidence="4 15" id="KW-0575">Peroxidase</keyword>
<comment type="cofactor">
    <cofactor evidence="10">
        <name>Ca(2+)</name>
        <dbReference type="ChEBI" id="CHEBI:29108"/>
    </cofactor>
    <text evidence="10">Binds 2 calcium ions per subunit.</text>
</comment>
<evidence type="ECO:0000256" key="12">
    <source>
        <dbReference type="PIRSR" id="PIRSR600823-5"/>
    </source>
</evidence>
<evidence type="ECO:0000256" key="9">
    <source>
        <dbReference type="PIRSR" id="PIRSR600823-1"/>
    </source>
</evidence>
<protein>
    <recommendedName>
        <fullName evidence="3">peroxidase</fullName>
        <ecNumber evidence="3">1.11.1.7</ecNumber>
    </recommendedName>
</protein>
<organism evidence="15 16">
    <name type="scientific">Trifolium medium</name>
    <dbReference type="NCBI Taxonomy" id="97028"/>
    <lineage>
        <taxon>Eukaryota</taxon>
        <taxon>Viridiplantae</taxon>
        <taxon>Streptophyta</taxon>
        <taxon>Embryophyta</taxon>
        <taxon>Tracheophyta</taxon>
        <taxon>Spermatophyta</taxon>
        <taxon>Magnoliopsida</taxon>
        <taxon>eudicotyledons</taxon>
        <taxon>Gunneridae</taxon>
        <taxon>Pentapetalae</taxon>
        <taxon>rosids</taxon>
        <taxon>fabids</taxon>
        <taxon>Fabales</taxon>
        <taxon>Fabaceae</taxon>
        <taxon>Papilionoideae</taxon>
        <taxon>50 kb inversion clade</taxon>
        <taxon>NPAAA clade</taxon>
        <taxon>Hologalegina</taxon>
        <taxon>IRL clade</taxon>
        <taxon>Trifolieae</taxon>
        <taxon>Trifolium</taxon>
    </lineage>
</organism>
<evidence type="ECO:0000256" key="1">
    <source>
        <dbReference type="ARBA" id="ARBA00000189"/>
    </source>
</evidence>
<accession>A0A392Q8D3</accession>
<dbReference type="PRINTS" id="PR00458">
    <property type="entry name" value="PEROXIDASE"/>
</dbReference>
<evidence type="ECO:0000256" key="3">
    <source>
        <dbReference type="ARBA" id="ARBA00012313"/>
    </source>
</evidence>
<dbReference type="Pfam" id="PF00141">
    <property type="entry name" value="peroxidase"/>
    <property type="match status" value="1"/>
</dbReference>
<evidence type="ECO:0000256" key="7">
    <source>
        <dbReference type="ARBA" id="ARBA00023002"/>
    </source>
</evidence>
<evidence type="ECO:0000256" key="8">
    <source>
        <dbReference type="ARBA" id="ARBA00023004"/>
    </source>
</evidence>
<evidence type="ECO:0000256" key="2">
    <source>
        <dbReference type="ARBA" id="ARBA00001970"/>
    </source>
</evidence>
<dbReference type="InterPro" id="IPR000823">
    <property type="entry name" value="Peroxidase_pln"/>
</dbReference>
<reference evidence="15 16" key="1">
    <citation type="journal article" date="2018" name="Front. Plant Sci.">
        <title>Red Clover (Trifolium pratense) and Zigzag Clover (T. medium) - A Picture of Genomic Similarities and Differences.</title>
        <authorList>
            <person name="Dluhosova J."/>
            <person name="Istvanek J."/>
            <person name="Nedelnik J."/>
            <person name="Repkova J."/>
        </authorList>
    </citation>
    <scope>NUCLEOTIDE SEQUENCE [LARGE SCALE GENOMIC DNA]</scope>
    <source>
        <strain evidence="16">cv. 10/8</strain>
        <tissue evidence="15">Leaf</tissue>
    </source>
</reference>
<dbReference type="GO" id="GO:0020037">
    <property type="term" value="F:heme binding"/>
    <property type="evidence" value="ECO:0007669"/>
    <property type="project" value="InterPro"/>
</dbReference>
<evidence type="ECO:0000259" key="14">
    <source>
        <dbReference type="PROSITE" id="PS50873"/>
    </source>
</evidence>
<keyword evidence="12" id="KW-1015">Disulfide bond</keyword>
<feature type="domain" description="Plant heme peroxidase family profile" evidence="14">
    <location>
        <begin position="5"/>
        <end position="115"/>
    </location>
</feature>
<keyword evidence="10" id="KW-0106">Calcium</keyword>
<evidence type="ECO:0000313" key="16">
    <source>
        <dbReference type="Proteomes" id="UP000265520"/>
    </source>
</evidence>
<feature type="binding site" evidence="10">
    <location>
        <position position="68"/>
    </location>
    <ligand>
        <name>Ca(2+)</name>
        <dbReference type="ChEBI" id="CHEBI:29108"/>
        <label>1</label>
    </ligand>
</feature>
<dbReference type="GO" id="GO:0046872">
    <property type="term" value="F:metal ion binding"/>
    <property type="evidence" value="ECO:0007669"/>
    <property type="project" value="UniProtKB-KW"/>
</dbReference>
<dbReference type="Proteomes" id="UP000265520">
    <property type="component" value="Unassembled WGS sequence"/>
</dbReference>
<comment type="cofactor">
    <cofactor evidence="2">
        <name>heme b</name>
        <dbReference type="ChEBI" id="CHEBI:60344"/>
    </cofactor>
</comment>
<feature type="binding site" evidence="10">
    <location>
        <position position="54"/>
    </location>
    <ligand>
        <name>Ca(2+)</name>
        <dbReference type="ChEBI" id="CHEBI:29108"/>
        <label>1</label>
    </ligand>
</feature>
<keyword evidence="8" id="KW-0408">Iron</keyword>
<comment type="similarity">
    <text evidence="13">Belongs to the peroxidase family.</text>
</comment>
<dbReference type="Gene3D" id="1.10.520.10">
    <property type="match status" value="1"/>
</dbReference>
<evidence type="ECO:0000256" key="6">
    <source>
        <dbReference type="ARBA" id="ARBA00022723"/>
    </source>
</evidence>
<dbReference type="EMBL" id="LXQA010119675">
    <property type="protein sequence ID" value="MCI20404.1"/>
    <property type="molecule type" value="Genomic_DNA"/>
</dbReference>
<proteinExistence type="inferred from homology"/>
<feature type="binding site" evidence="10">
    <location>
        <position position="56"/>
    </location>
    <ligand>
        <name>Ca(2+)</name>
        <dbReference type="ChEBI" id="CHEBI:29108"/>
        <label>1</label>
    </ligand>
</feature>
<feature type="non-terminal residue" evidence="15">
    <location>
        <position position="1"/>
    </location>
</feature>
<keyword evidence="7" id="KW-0560">Oxidoreductase</keyword>
<comment type="caution">
    <text evidence="15">The sequence shown here is derived from an EMBL/GenBank/DDBJ whole genome shotgun (WGS) entry which is preliminary data.</text>
</comment>
<evidence type="ECO:0000313" key="15">
    <source>
        <dbReference type="EMBL" id="MCI20404.1"/>
    </source>
</evidence>